<dbReference type="AlphaFoldDB" id="A0AAU7QJ09"/>
<name>A0AAU7QJ09_9GAMM</name>
<dbReference type="SMART" id="SM00382">
    <property type="entry name" value="AAA"/>
    <property type="match status" value="1"/>
</dbReference>
<feature type="domain" description="ABC transporter" evidence="6">
    <location>
        <begin position="32"/>
        <end position="261"/>
    </location>
</feature>
<dbReference type="GO" id="GO:0005524">
    <property type="term" value="F:ATP binding"/>
    <property type="evidence" value="ECO:0007669"/>
    <property type="project" value="UniProtKB-KW"/>
</dbReference>
<sequence>MDSPMSSETVPMPGTAVDVAIEVRGLGKCYQLYDKPVHRMWQSLLGGNRRFYREFWALREVDFEVHRGETLGIVGRNGAGKSTLLQLIAGTLKPTEGRAGIHGRVAALLELGSGFNPDFTGRQNVYLNAAILGLSRDEIDARIEHILAYAEIGDFVDQPVRSYSTGMVMRLAFSVVTHVDADILIIDEALAVGDAFFMQKCMRYLREFRKRGTMLFVSHDGSAVTSLCDRAIWLEHGRVQQIGTARKVMEAYIEASLVERQHGIGAQGHKLQERPQPSTRRQVDPRQELIDRSALRNDMKIFPFQPEEDGFGECKVRIVHVSICNEQGRDVALVLAGECVTLRIELIADEALDNAITGFYVKNRLGQLMFGDNTAISHGGDFAVSAGQRFCANFQFVMPRLIPGEYFVAAGVSEGTQEQHVVQHWLHEALRFTAEGGSMVAGLIGIPMLDIRVERLTDDA</sequence>
<keyword evidence="2" id="KW-0813">Transport</keyword>
<dbReference type="Gene3D" id="2.70.50.60">
    <property type="entry name" value="abc- transporter (atp binding component) like domain"/>
    <property type="match status" value="1"/>
</dbReference>
<dbReference type="InterPro" id="IPR003439">
    <property type="entry name" value="ABC_transporter-like_ATP-bd"/>
</dbReference>
<dbReference type="InterPro" id="IPR027417">
    <property type="entry name" value="P-loop_NTPase"/>
</dbReference>
<evidence type="ECO:0000256" key="4">
    <source>
        <dbReference type="ARBA" id="ARBA00022840"/>
    </source>
</evidence>
<keyword evidence="4 7" id="KW-0067">ATP-binding</keyword>
<dbReference type="Pfam" id="PF14524">
    <property type="entry name" value="Wzt_C"/>
    <property type="match status" value="1"/>
</dbReference>
<dbReference type="InterPro" id="IPR050683">
    <property type="entry name" value="Bact_Polysacc_Export_ATP-bd"/>
</dbReference>
<dbReference type="PANTHER" id="PTHR46743:SF2">
    <property type="entry name" value="TEICHOIC ACIDS EXPORT ATP-BINDING PROTEIN TAGH"/>
    <property type="match status" value="1"/>
</dbReference>
<keyword evidence="3" id="KW-0547">Nucleotide-binding</keyword>
<dbReference type="InterPro" id="IPR015860">
    <property type="entry name" value="ABC_transpr_TagH-like"/>
</dbReference>
<dbReference type="PROSITE" id="PS50893">
    <property type="entry name" value="ABC_TRANSPORTER_2"/>
    <property type="match status" value="1"/>
</dbReference>
<evidence type="ECO:0000256" key="2">
    <source>
        <dbReference type="ARBA" id="ARBA00022448"/>
    </source>
</evidence>
<evidence type="ECO:0000256" key="3">
    <source>
        <dbReference type="ARBA" id="ARBA00022741"/>
    </source>
</evidence>
<accession>A0AAU7QJ09</accession>
<dbReference type="EMBL" id="CP157948">
    <property type="protein sequence ID" value="XBS89522.1"/>
    <property type="molecule type" value="Genomic_DNA"/>
</dbReference>
<protein>
    <submittedName>
        <fullName evidence="7">ABC transporter ATP-binding protein</fullName>
    </submittedName>
</protein>
<dbReference type="PANTHER" id="PTHR46743">
    <property type="entry name" value="TEICHOIC ACIDS EXPORT ATP-BINDING PROTEIN TAGH"/>
    <property type="match status" value="1"/>
</dbReference>
<feature type="region of interest" description="Disordered" evidence="5">
    <location>
        <begin position="266"/>
        <end position="285"/>
    </location>
</feature>
<dbReference type="GO" id="GO:0140359">
    <property type="term" value="F:ABC-type transporter activity"/>
    <property type="evidence" value="ECO:0007669"/>
    <property type="project" value="InterPro"/>
</dbReference>
<evidence type="ECO:0000256" key="5">
    <source>
        <dbReference type="SAM" id="MobiDB-lite"/>
    </source>
</evidence>
<evidence type="ECO:0000256" key="1">
    <source>
        <dbReference type="ARBA" id="ARBA00005417"/>
    </source>
</evidence>
<dbReference type="Gene3D" id="3.40.50.300">
    <property type="entry name" value="P-loop containing nucleotide triphosphate hydrolases"/>
    <property type="match status" value="1"/>
</dbReference>
<comment type="similarity">
    <text evidence="1">Belongs to the ABC transporter superfamily.</text>
</comment>
<dbReference type="CDD" id="cd03220">
    <property type="entry name" value="ABC_KpsT_Wzt"/>
    <property type="match status" value="1"/>
</dbReference>
<organism evidence="7">
    <name type="scientific">Rhodanobacter sp. IGA1.0</name>
    <dbReference type="NCBI Taxonomy" id="3158582"/>
    <lineage>
        <taxon>Bacteria</taxon>
        <taxon>Pseudomonadati</taxon>
        <taxon>Pseudomonadota</taxon>
        <taxon>Gammaproteobacteria</taxon>
        <taxon>Lysobacterales</taxon>
        <taxon>Rhodanobacteraceae</taxon>
        <taxon>Rhodanobacter</taxon>
    </lineage>
</organism>
<gene>
    <name evidence="7" type="ORF">ABNK63_14130</name>
</gene>
<dbReference type="InterPro" id="IPR029439">
    <property type="entry name" value="Wzt_C"/>
</dbReference>
<reference evidence="7" key="1">
    <citation type="submission" date="2024-06" db="EMBL/GenBank/DDBJ databases">
        <authorList>
            <person name="Sun Y."/>
        </authorList>
    </citation>
    <scope>NUCLEOTIDE SEQUENCE</scope>
    <source>
        <strain evidence="7">IGA1.0</strain>
    </source>
</reference>
<dbReference type="SUPFAM" id="SSF52540">
    <property type="entry name" value="P-loop containing nucleoside triphosphate hydrolases"/>
    <property type="match status" value="1"/>
</dbReference>
<dbReference type="Pfam" id="PF00005">
    <property type="entry name" value="ABC_tran"/>
    <property type="match status" value="1"/>
</dbReference>
<dbReference type="GO" id="GO:0016020">
    <property type="term" value="C:membrane"/>
    <property type="evidence" value="ECO:0007669"/>
    <property type="project" value="InterPro"/>
</dbReference>
<proteinExistence type="inferred from homology"/>
<dbReference type="GO" id="GO:0016887">
    <property type="term" value="F:ATP hydrolysis activity"/>
    <property type="evidence" value="ECO:0007669"/>
    <property type="project" value="InterPro"/>
</dbReference>
<dbReference type="InterPro" id="IPR003593">
    <property type="entry name" value="AAA+_ATPase"/>
</dbReference>
<evidence type="ECO:0000313" key="7">
    <source>
        <dbReference type="EMBL" id="XBS89522.1"/>
    </source>
</evidence>
<dbReference type="CDD" id="cd10147">
    <property type="entry name" value="Wzt_C-like"/>
    <property type="match status" value="1"/>
</dbReference>
<evidence type="ECO:0000259" key="6">
    <source>
        <dbReference type="PROSITE" id="PS50893"/>
    </source>
</evidence>
<dbReference type="RefSeq" id="WP_157582075.1">
    <property type="nucleotide sequence ID" value="NZ_CP157948.1"/>
</dbReference>